<dbReference type="Proteomes" id="UP001169063">
    <property type="component" value="Unassembled WGS sequence"/>
</dbReference>
<gene>
    <name evidence="2" type="ORF">Q0812_05390</name>
</gene>
<protein>
    <submittedName>
        <fullName evidence="2">Uncharacterized protein</fullName>
    </submittedName>
</protein>
<comment type="caution">
    <text evidence="2">The sequence shown here is derived from an EMBL/GenBank/DDBJ whole genome shotgun (WGS) entry which is preliminary data.</text>
</comment>
<sequence length="74" mass="8503">MKLRAQITIDINVSDYVGAAEHQRRVEALMETVSKTYPDATLQFRERRDRGPQPAGRPAPERPSHYTGRMAEYD</sequence>
<evidence type="ECO:0000313" key="2">
    <source>
        <dbReference type="EMBL" id="MDO1558858.1"/>
    </source>
</evidence>
<dbReference type="RefSeq" id="WP_302109292.1">
    <property type="nucleotide sequence ID" value="NZ_JAUKTR010000002.1"/>
</dbReference>
<keyword evidence="3" id="KW-1185">Reference proteome</keyword>
<name>A0ABT8SLY9_9CAUL</name>
<feature type="region of interest" description="Disordered" evidence="1">
    <location>
        <begin position="39"/>
        <end position="74"/>
    </location>
</feature>
<organism evidence="2 3">
    <name type="scientific">Peiella sedimenti</name>
    <dbReference type="NCBI Taxonomy" id="3061083"/>
    <lineage>
        <taxon>Bacteria</taxon>
        <taxon>Pseudomonadati</taxon>
        <taxon>Pseudomonadota</taxon>
        <taxon>Alphaproteobacteria</taxon>
        <taxon>Caulobacterales</taxon>
        <taxon>Caulobacteraceae</taxon>
        <taxon>Peiella</taxon>
    </lineage>
</organism>
<dbReference type="EMBL" id="JAUKTR010000002">
    <property type="protein sequence ID" value="MDO1558858.1"/>
    <property type="molecule type" value="Genomic_DNA"/>
</dbReference>
<accession>A0ABT8SLY9</accession>
<evidence type="ECO:0000256" key="1">
    <source>
        <dbReference type="SAM" id="MobiDB-lite"/>
    </source>
</evidence>
<proteinExistence type="predicted"/>
<evidence type="ECO:0000313" key="3">
    <source>
        <dbReference type="Proteomes" id="UP001169063"/>
    </source>
</evidence>
<reference evidence="2" key="1">
    <citation type="submission" date="2023-07" db="EMBL/GenBank/DDBJ databases">
        <title>Brevundimonas soil sp. nov., isolated from the soil of chemical plant.</title>
        <authorList>
            <person name="Wu N."/>
        </authorList>
    </citation>
    <scope>NUCLEOTIDE SEQUENCE</scope>
    <source>
        <strain evidence="2">XZ-24</strain>
    </source>
</reference>